<protein>
    <recommendedName>
        <fullName evidence="2">THIF-type NAD/FAD binding fold domain-containing protein</fullName>
    </recommendedName>
</protein>
<evidence type="ECO:0000313" key="3">
    <source>
        <dbReference type="EMBL" id="KKL22696.1"/>
    </source>
</evidence>
<dbReference type="InterPro" id="IPR035985">
    <property type="entry name" value="Ubiquitin-activating_enz"/>
</dbReference>
<evidence type="ECO:0000259" key="2">
    <source>
        <dbReference type="Pfam" id="PF00899"/>
    </source>
</evidence>
<accession>A0A0F9DYD2</accession>
<dbReference type="Gene3D" id="3.40.50.720">
    <property type="entry name" value="NAD(P)-binding Rossmann-like Domain"/>
    <property type="match status" value="1"/>
</dbReference>
<feature type="domain" description="THIF-type NAD/FAD binding fold" evidence="2">
    <location>
        <begin position="17"/>
        <end position="152"/>
    </location>
</feature>
<dbReference type="Pfam" id="PF00899">
    <property type="entry name" value="ThiF"/>
    <property type="match status" value="1"/>
</dbReference>
<dbReference type="InterPro" id="IPR000594">
    <property type="entry name" value="ThiF_NAD_FAD-bd"/>
</dbReference>
<reference evidence="3" key="1">
    <citation type="journal article" date="2015" name="Nature">
        <title>Complex archaea that bridge the gap between prokaryotes and eukaryotes.</title>
        <authorList>
            <person name="Spang A."/>
            <person name="Saw J.H."/>
            <person name="Jorgensen S.L."/>
            <person name="Zaremba-Niedzwiedzka K."/>
            <person name="Martijn J."/>
            <person name="Lind A.E."/>
            <person name="van Eijk R."/>
            <person name="Schleper C."/>
            <person name="Guy L."/>
            <person name="Ettema T.J."/>
        </authorList>
    </citation>
    <scope>NUCLEOTIDE SEQUENCE</scope>
</reference>
<name>A0A0F9DYD2_9ZZZZ</name>
<sequence length="292" mass="32216">MSEEYRLSRKPLEDRREITVVGCGGTGGFVAEGLCRLLGKEKAHLLLVDHDRVEDHNLGRQNFYPGDVGKFKAEALASRLSRQYGREVWYSVYPFSVEAMTDAFPYQGFDDRRSGLVIGCVDNAAAREYMARSGGSWEWWIDAGNGENSGQVLIGNVRHPEDLQGGFNSVEHIVTRLPMPTLQEPSLLAPVTEPEPLDLDCAEAVDANLQSPVINQHMAGLVLTFVSKLLAGTLSWMGAYIDLEAGSLNPVLADPKAVAKMVGVREKSLMAKEDRHPSDPAPFCPRCGRHHW</sequence>
<feature type="region of interest" description="Disordered" evidence="1">
    <location>
        <begin position="270"/>
        <end position="292"/>
    </location>
</feature>
<dbReference type="GO" id="GO:0008641">
    <property type="term" value="F:ubiquitin-like modifier activating enzyme activity"/>
    <property type="evidence" value="ECO:0007669"/>
    <property type="project" value="InterPro"/>
</dbReference>
<organism evidence="3">
    <name type="scientific">marine sediment metagenome</name>
    <dbReference type="NCBI Taxonomy" id="412755"/>
    <lineage>
        <taxon>unclassified sequences</taxon>
        <taxon>metagenomes</taxon>
        <taxon>ecological metagenomes</taxon>
    </lineage>
</organism>
<comment type="caution">
    <text evidence="3">The sequence shown here is derived from an EMBL/GenBank/DDBJ whole genome shotgun (WGS) entry which is preliminary data.</text>
</comment>
<evidence type="ECO:0000256" key="1">
    <source>
        <dbReference type="SAM" id="MobiDB-lite"/>
    </source>
</evidence>
<gene>
    <name evidence="3" type="ORF">LCGC14_2432860</name>
</gene>
<dbReference type="EMBL" id="LAZR01037252">
    <property type="protein sequence ID" value="KKL22696.1"/>
    <property type="molecule type" value="Genomic_DNA"/>
</dbReference>
<proteinExistence type="predicted"/>
<dbReference type="SUPFAM" id="SSF69572">
    <property type="entry name" value="Activating enzymes of the ubiquitin-like proteins"/>
    <property type="match status" value="1"/>
</dbReference>
<dbReference type="AlphaFoldDB" id="A0A0F9DYD2"/>